<evidence type="ECO:0000313" key="2">
    <source>
        <dbReference type="EMBL" id="PZX39892.1"/>
    </source>
</evidence>
<accession>A0ABX5PXP4</accession>
<organism evidence="2 3">
    <name type="scientific">Nonlabens dokdonensis</name>
    <dbReference type="NCBI Taxonomy" id="328515"/>
    <lineage>
        <taxon>Bacteria</taxon>
        <taxon>Pseudomonadati</taxon>
        <taxon>Bacteroidota</taxon>
        <taxon>Flavobacteriia</taxon>
        <taxon>Flavobacteriales</taxon>
        <taxon>Flavobacteriaceae</taxon>
        <taxon>Nonlabens</taxon>
    </lineage>
</organism>
<name>A0ABX5PXP4_9FLAO</name>
<comment type="caution">
    <text evidence="2">The sequence shown here is derived from an EMBL/GenBank/DDBJ whole genome shotgun (WGS) entry which is preliminary data.</text>
</comment>
<keyword evidence="1" id="KW-0732">Signal</keyword>
<evidence type="ECO:0000313" key="3">
    <source>
        <dbReference type="Proteomes" id="UP000248584"/>
    </source>
</evidence>
<sequence>MMKRILLIFLIVSAMYTQAQIVITPNPVDINSGLVTITYGSNNDYTIFDPMSNPNLLLYTGFDTDADPTTWDYHDDFNDTSTFIPFNFDATANAYVAQIDVAGRMYQEEPNLNMVNLPQGITVNDWYFIIITTDLSRQSADLKGSDYGWQPATLSNNTFEKEEFKVTAVSDKLFFNTADYYSVKTYNLQGQLVQDINRRYVENQIDMSLLPENQLYISKITSALGTLTIKHIH</sequence>
<evidence type="ECO:0008006" key="4">
    <source>
        <dbReference type="Google" id="ProtNLM"/>
    </source>
</evidence>
<keyword evidence="3" id="KW-1185">Reference proteome</keyword>
<gene>
    <name evidence="2" type="ORF">LX97_02250</name>
</gene>
<protein>
    <recommendedName>
        <fullName evidence="4">Secretion system C-terminal sorting domain-containing protein</fullName>
    </recommendedName>
</protein>
<feature type="chain" id="PRO_5046719192" description="Secretion system C-terminal sorting domain-containing protein" evidence="1">
    <location>
        <begin position="20"/>
        <end position="233"/>
    </location>
</feature>
<dbReference type="Proteomes" id="UP000248584">
    <property type="component" value="Unassembled WGS sequence"/>
</dbReference>
<feature type="signal peptide" evidence="1">
    <location>
        <begin position="1"/>
        <end position="19"/>
    </location>
</feature>
<reference evidence="2 3" key="1">
    <citation type="submission" date="2018-06" db="EMBL/GenBank/DDBJ databases">
        <title>Genomic Encyclopedia of Archaeal and Bacterial Type Strains, Phase II (KMG-II): from individual species to whole genera.</title>
        <authorList>
            <person name="Goeker M."/>
        </authorList>
    </citation>
    <scope>NUCLEOTIDE SEQUENCE [LARGE SCALE GENOMIC DNA]</scope>
    <source>
        <strain evidence="2 3">DSM 17205</strain>
    </source>
</reference>
<dbReference type="EMBL" id="QKZR01000003">
    <property type="protein sequence ID" value="PZX39892.1"/>
    <property type="molecule type" value="Genomic_DNA"/>
</dbReference>
<evidence type="ECO:0000256" key="1">
    <source>
        <dbReference type="SAM" id="SignalP"/>
    </source>
</evidence>
<proteinExistence type="predicted"/>